<evidence type="ECO:0000256" key="4">
    <source>
        <dbReference type="ARBA" id="ARBA00022692"/>
    </source>
</evidence>
<dbReference type="InterPro" id="IPR027417">
    <property type="entry name" value="P-loop_NTPase"/>
</dbReference>
<feature type="transmembrane region" description="Helical" evidence="14">
    <location>
        <begin position="138"/>
        <end position="159"/>
    </location>
</feature>
<keyword evidence="11 14" id="KW-0482">Metalloprotease</keyword>
<keyword evidence="5 14" id="KW-0479">Metal-binding</keyword>
<evidence type="ECO:0000313" key="20">
    <source>
        <dbReference type="Proteomes" id="UP000255423"/>
    </source>
</evidence>
<keyword evidence="12 14" id="KW-0472">Membrane</keyword>
<feature type="coiled-coil region" evidence="16">
    <location>
        <begin position="580"/>
        <end position="611"/>
    </location>
</feature>
<accession>A0A380RW14</accession>
<dbReference type="PROSITE" id="PS00674">
    <property type="entry name" value="AAA"/>
    <property type="match status" value="1"/>
</dbReference>
<evidence type="ECO:0000256" key="13">
    <source>
        <dbReference type="ARBA" id="ARBA00061570"/>
    </source>
</evidence>
<evidence type="ECO:0000256" key="10">
    <source>
        <dbReference type="ARBA" id="ARBA00022989"/>
    </source>
</evidence>
<evidence type="ECO:0000256" key="2">
    <source>
        <dbReference type="ARBA" id="ARBA00010044"/>
    </source>
</evidence>
<keyword evidence="3 14" id="KW-0645">Protease</keyword>
<dbReference type="SUPFAM" id="SSF52540">
    <property type="entry name" value="P-loop containing nucleoside triphosphate hydrolases"/>
    <property type="match status" value="1"/>
</dbReference>
<evidence type="ECO:0000256" key="14">
    <source>
        <dbReference type="HAMAP-Rule" id="MF_01458"/>
    </source>
</evidence>
<feature type="region of interest" description="Disordered" evidence="17">
    <location>
        <begin position="640"/>
        <end position="700"/>
    </location>
</feature>
<dbReference type="GO" id="GO:0005524">
    <property type="term" value="F:ATP binding"/>
    <property type="evidence" value="ECO:0007669"/>
    <property type="project" value="UniProtKB-UniRule"/>
</dbReference>
<evidence type="ECO:0000256" key="16">
    <source>
        <dbReference type="SAM" id="Coils"/>
    </source>
</evidence>
<keyword evidence="16" id="KW-0175">Coiled coil</keyword>
<dbReference type="GO" id="GO:0030163">
    <property type="term" value="P:protein catabolic process"/>
    <property type="evidence" value="ECO:0007669"/>
    <property type="project" value="UniProtKB-UniRule"/>
</dbReference>
<feature type="binding site" evidence="14">
    <location>
        <position position="530"/>
    </location>
    <ligand>
        <name>Zn(2+)</name>
        <dbReference type="ChEBI" id="CHEBI:29105"/>
        <note>catalytic</note>
    </ligand>
</feature>
<evidence type="ECO:0000256" key="6">
    <source>
        <dbReference type="ARBA" id="ARBA00022741"/>
    </source>
</evidence>
<feature type="binding site" evidence="14">
    <location>
        <position position="454"/>
    </location>
    <ligand>
        <name>Zn(2+)</name>
        <dbReference type="ChEBI" id="CHEBI:29105"/>
        <note>catalytic</note>
    </ligand>
</feature>
<dbReference type="GO" id="GO:0005886">
    <property type="term" value="C:plasma membrane"/>
    <property type="evidence" value="ECO:0007669"/>
    <property type="project" value="UniProtKB-SubCell"/>
</dbReference>
<comment type="cofactor">
    <cofactor evidence="14">
        <name>Zn(2+)</name>
        <dbReference type="ChEBI" id="CHEBI:29105"/>
    </cofactor>
    <text evidence="14">Binds 1 zinc ion per subunit.</text>
</comment>
<dbReference type="InterPro" id="IPR003960">
    <property type="entry name" value="ATPase_AAA_CS"/>
</dbReference>
<keyword evidence="10 14" id="KW-1133">Transmembrane helix</keyword>
<dbReference type="EC" id="3.4.24.-" evidence="14"/>
<comment type="similarity">
    <text evidence="15">Belongs to the AAA ATPase family.</text>
</comment>
<evidence type="ECO:0000256" key="1">
    <source>
        <dbReference type="ARBA" id="ARBA00004370"/>
    </source>
</evidence>
<dbReference type="InterPro" id="IPR005936">
    <property type="entry name" value="FtsH"/>
</dbReference>
<dbReference type="InterPro" id="IPR000642">
    <property type="entry name" value="Peptidase_M41"/>
</dbReference>
<keyword evidence="7 14" id="KW-0378">Hydrolase</keyword>
<name>A0A380RW14_FIBSU</name>
<dbReference type="NCBIfam" id="TIGR01241">
    <property type="entry name" value="FtsH_fam"/>
    <property type="match status" value="1"/>
</dbReference>
<dbReference type="HAMAP" id="MF_01458">
    <property type="entry name" value="FtsH"/>
    <property type="match status" value="1"/>
</dbReference>
<dbReference type="AlphaFoldDB" id="A0A380RW14"/>
<dbReference type="EMBL" id="UHJL01000001">
    <property type="protein sequence ID" value="SUQ19479.1"/>
    <property type="molecule type" value="Genomic_DNA"/>
</dbReference>
<organism evidence="19 20">
    <name type="scientific">Fibrobacter succinogenes</name>
    <name type="common">Bacteroides succinogenes</name>
    <dbReference type="NCBI Taxonomy" id="833"/>
    <lineage>
        <taxon>Bacteria</taxon>
        <taxon>Pseudomonadati</taxon>
        <taxon>Fibrobacterota</taxon>
        <taxon>Fibrobacteria</taxon>
        <taxon>Fibrobacterales</taxon>
        <taxon>Fibrobacteraceae</taxon>
        <taxon>Fibrobacter</taxon>
    </lineage>
</organism>
<evidence type="ECO:0000256" key="12">
    <source>
        <dbReference type="ARBA" id="ARBA00023136"/>
    </source>
</evidence>
<dbReference type="Gene3D" id="1.20.58.760">
    <property type="entry name" value="Peptidase M41"/>
    <property type="match status" value="1"/>
</dbReference>
<evidence type="ECO:0000256" key="5">
    <source>
        <dbReference type="ARBA" id="ARBA00022723"/>
    </source>
</evidence>
<dbReference type="GO" id="GO:0006508">
    <property type="term" value="P:proteolysis"/>
    <property type="evidence" value="ECO:0007669"/>
    <property type="project" value="UniProtKB-KW"/>
</dbReference>
<evidence type="ECO:0000256" key="8">
    <source>
        <dbReference type="ARBA" id="ARBA00022833"/>
    </source>
</evidence>
<dbReference type="InterPro" id="IPR037219">
    <property type="entry name" value="Peptidase_M41-like"/>
</dbReference>
<keyword evidence="4 14" id="KW-0812">Transmembrane</keyword>
<dbReference type="GO" id="GO:0016887">
    <property type="term" value="F:ATP hydrolysis activity"/>
    <property type="evidence" value="ECO:0007669"/>
    <property type="project" value="UniProtKB-UniRule"/>
</dbReference>
<keyword evidence="6 14" id="KW-0547">Nucleotide-binding</keyword>
<dbReference type="SUPFAM" id="SSF140990">
    <property type="entry name" value="FtsH protease domain-like"/>
    <property type="match status" value="1"/>
</dbReference>
<evidence type="ECO:0000256" key="9">
    <source>
        <dbReference type="ARBA" id="ARBA00022840"/>
    </source>
</evidence>
<dbReference type="Gene3D" id="1.10.8.60">
    <property type="match status" value="1"/>
</dbReference>
<evidence type="ECO:0000256" key="15">
    <source>
        <dbReference type="RuleBase" id="RU003651"/>
    </source>
</evidence>
<dbReference type="Pfam" id="PF01434">
    <property type="entry name" value="Peptidase_M41"/>
    <property type="match status" value="1"/>
</dbReference>
<dbReference type="InterPro" id="IPR003593">
    <property type="entry name" value="AAA+_ATPase"/>
</dbReference>
<comment type="subcellular location">
    <subcellularLocation>
        <location evidence="14">Cell membrane</location>
        <topology evidence="14">Multi-pass membrane protein</topology>
        <orientation evidence="14">Cytoplasmic side</orientation>
    </subcellularLocation>
    <subcellularLocation>
        <location evidence="1">Membrane</location>
    </subcellularLocation>
</comment>
<comment type="function">
    <text evidence="14">Acts as a processive, ATP-dependent zinc metallopeptidase for both cytoplasmic and membrane proteins. Plays a role in the quality control of integral membrane proteins.</text>
</comment>
<evidence type="ECO:0000256" key="17">
    <source>
        <dbReference type="SAM" id="MobiDB-lite"/>
    </source>
</evidence>
<gene>
    <name evidence="14" type="primary">ftsH</name>
    <name evidence="19" type="ORF">SAMN05661053_0714</name>
</gene>
<dbReference type="SMART" id="SM00382">
    <property type="entry name" value="AAA"/>
    <property type="match status" value="1"/>
</dbReference>
<dbReference type="InterPro" id="IPR003959">
    <property type="entry name" value="ATPase_AAA_core"/>
</dbReference>
<feature type="compositionally biased region" description="Pro residues" evidence="17">
    <location>
        <begin position="660"/>
        <end position="672"/>
    </location>
</feature>
<dbReference type="Proteomes" id="UP000255423">
    <property type="component" value="Unassembled WGS sequence"/>
</dbReference>
<keyword evidence="8 14" id="KW-0862">Zinc</keyword>
<dbReference type="PANTHER" id="PTHR23076">
    <property type="entry name" value="METALLOPROTEASE M41 FTSH"/>
    <property type="match status" value="1"/>
</dbReference>
<feature type="binding site" evidence="14">
    <location>
        <begin position="230"/>
        <end position="237"/>
    </location>
    <ligand>
        <name>ATP</name>
        <dbReference type="ChEBI" id="CHEBI:30616"/>
    </ligand>
</feature>
<dbReference type="FunFam" id="3.40.50.300:FF:000001">
    <property type="entry name" value="ATP-dependent zinc metalloprotease FtsH"/>
    <property type="match status" value="1"/>
</dbReference>
<evidence type="ECO:0000256" key="3">
    <source>
        <dbReference type="ARBA" id="ARBA00022670"/>
    </source>
</evidence>
<feature type="compositionally biased region" description="Polar residues" evidence="17">
    <location>
        <begin position="683"/>
        <end position="700"/>
    </location>
</feature>
<dbReference type="PANTHER" id="PTHR23076:SF97">
    <property type="entry name" value="ATP-DEPENDENT ZINC METALLOPROTEASE YME1L1"/>
    <property type="match status" value="1"/>
</dbReference>
<keyword evidence="14" id="KW-1003">Cell membrane</keyword>
<sequence>MNQPKKPAPFKNKNFIIVLIMLLMLFVMFPMTGKDSSKDITRTEFLALMGDSTKVITELTLQKTPDGVIIEGAYEMSPEEIAEAKKGQSALARFTRNSTDTKSKHFKSHMLEISNEQISTWEAFKGVKVKVIHESTTWIDTLVAFLPAILLIAFFYIMMSRQMGGGGKSPFSFGKSQVRQLNSQKKTTFNDVAGCDEAKQDLQELVEFLKDPKKYDKLGGRIPKGALLVGPPGTGKTLLARAVAGEAGVPFFSMSGSDFVEMFVGVGASRVRDLFETGKKNAPCILFIDEIDAVGRQRGAGLGGGHDEREQTLNQLLVEMDGFTANEGVILIAATNRPDVLDKALLRPGRFDRQIVVGLPDLKGREEILKVHLKKRKVPLGDDVDVKAVAKGTPGLAGADLENLVNEAALLAARFNNKKVTMLDFEEARDKLSMGAERRTLLMTDEEKRHTAYHEAGHALMTLLCKHSDPLHKITIIPRGRALGVTMSLPERDQVSYSREYAEERIMIMMSGRLAELIFFNHQSTGASNDIQRATELARKMVTEWGFDEEIGPVCYSRADGEVFLGREISKPKEMSEMMAEKIDNAINNLIKRMDNKARQLLEENKDKLTDLAEALFEFEVLDREEIDKVMAGEKLTGTKKSRQYKAMEELAKKREEENTPPPDPGDQPPVAPIADVQPAPAPTSTTGNETATNSVKENE</sequence>
<dbReference type="Pfam" id="PF00004">
    <property type="entry name" value="AAA"/>
    <property type="match status" value="1"/>
</dbReference>
<dbReference type="FunFam" id="1.20.58.760:FF:000001">
    <property type="entry name" value="ATP-dependent zinc metalloprotease FtsH"/>
    <property type="match status" value="1"/>
</dbReference>
<feature type="binding site" evidence="14">
    <location>
        <position position="458"/>
    </location>
    <ligand>
        <name>Zn(2+)</name>
        <dbReference type="ChEBI" id="CHEBI:29105"/>
        <note>catalytic</note>
    </ligand>
</feature>
<feature type="active site" evidence="14">
    <location>
        <position position="455"/>
    </location>
</feature>
<keyword evidence="9 14" id="KW-0067">ATP-binding</keyword>
<dbReference type="RefSeq" id="WP_109572105.1">
    <property type="nucleotide sequence ID" value="NZ_UHJL01000001.1"/>
</dbReference>
<comment type="similarity">
    <text evidence="2 14">In the C-terminal section; belongs to the peptidase M41 family.</text>
</comment>
<dbReference type="Gene3D" id="3.40.50.300">
    <property type="entry name" value="P-loop containing nucleotide triphosphate hydrolases"/>
    <property type="match status" value="1"/>
</dbReference>
<dbReference type="FunFam" id="1.10.8.60:FF:000001">
    <property type="entry name" value="ATP-dependent zinc metalloprotease FtsH"/>
    <property type="match status" value="1"/>
</dbReference>
<evidence type="ECO:0000259" key="18">
    <source>
        <dbReference type="SMART" id="SM00382"/>
    </source>
</evidence>
<dbReference type="GO" id="GO:0004176">
    <property type="term" value="F:ATP-dependent peptidase activity"/>
    <property type="evidence" value="ECO:0007669"/>
    <property type="project" value="InterPro"/>
</dbReference>
<evidence type="ECO:0000313" key="19">
    <source>
        <dbReference type="EMBL" id="SUQ19479.1"/>
    </source>
</evidence>
<feature type="compositionally biased region" description="Basic and acidic residues" evidence="17">
    <location>
        <begin position="646"/>
        <end position="658"/>
    </location>
</feature>
<dbReference type="InterPro" id="IPR041569">
    <property type="entry name" value="AAA_lid_3"/>
</dbReference>
<comment type="similarity">
    <text evidence="13 14">In the central section; belongs to the AAA ATPase family.</text>
</comment>
<reference evidence="19 20" key="1">
    <citation type="submission" date="2017-08" db="EMBL/GenBank/DDBJ databases">
        <authorList>
            <person name="de Groot N.N."/>
        </authorList>
    </citation>
    <scope>NUCLEOTIDE SEQUENCE [LARGE SCALE GENOMIC DNA]</scope>
    <source>
        <strain evidence="19 20">HM2</strain>
    </source>
</reference>
<proteinExistence type="inferred from homology"/>
<evidence type="ECO:0000256" key="11">
    <source>
        <dbReference type="ARBA" id="ARBA00023049"/>
    </source>
</evidence>
<dbReference type="GO" id="GO:0008270">
    <property type="term" value="F:zinc ion binding"/>
    <property type="evidence" value="ECO:0007669"/>
    <property type="project" value="UniProtKB-UniRule"/>
</dbReference>
<feature type="transmembrane region" description="Helical" evidence="14">
    <location>
        <begin position="15"/>
        <end position="32"/>
    </location>
</feature>
<dbReference type="GO" id="GO:0004222">
    <property type="term" value="F:metalloendopeptidase activity"/>
    <property type="evidence" value="ECO:0007669"/>
    <property type="project" value="InterPro"/>
</dbReference>
<comment type="subunit">
    <text evidence="14">Homohexamer.</text>
</comment>
<feature type="domain" description="AAA+ ATPase" evidence="18">
    <location>
        <begin position="222"/>
        <end position="361"/>
    </location>
</feature>
<dbReference type="Pfam" id="PF17862">
    <property type="entry name" value="AAA_lid_3"/>
    <property type="match status" value="1"/>
</dbReference>
<evidence type="ECO:0000256" key="7">
    <source>
        <dbReference type="ARBA" id="ARBA00022801"/>
    </source>
</evidence>
<protein>
    <recommendedName>
        <fullName evidence="14">ATP-dependent zinc metalloprotease FtsH</fullName>
        <ecNumber evidence="14">3.4.24.-</ecNumber>
    </recommendedName>
</protein>
<dbReference type="CDD" id="cd19501">
    <property type="entry name" value="RecA-like_FtsH"/>
    <property type="match status" value="1"/>
</dbReference>